<evidence type="ECO:0000256" key="6">
    <source>
        <dbReference type="ARBA" id="ARBA00023172"/>
    </source>
</evidence>
<evidence type="ECO:0000313" key="8">
    <source>
        <dbReference type="EMBL" id="SCC70153.1"/>
    </source>
</evidence>
<protein>
    <submittedName>
        <fullName evidence="8">Type 1 fimbriae regulatory protein FimB</fullName>
    </submittedName>
</protein>
<dbReference type="Pfam" id="PF00589">
    <property type="entry name" value="Phage_integrase"/>
    <property type="match status" value="1"/>
</dbReference>
<proteinExistence type="inferred from homology"/>
<evidence type="ECO:0000256" key="3">
    <source>
        <dbReference type="ARBA" id="ARBA00022908"/>
    </source>
</evidence>
<keyword evidence="5" id="KW-0804">Transcription</keyword>
<feature type="domain" description="Tyr recombinase" evidence="7">
    <location>
        <begin position="1"/>
        <end position="182"/>
    </location>
</feature>
<evidence type="ECO:0000256" key="2">
    <source>
        <dbReference type="ARBA" id="ARBA00022558"/>
    </source>
</evidence>
<sequence length="197" mass="22927">MTRKYLNEEEIRCLLQTISNKVGSERDYCMVCIAFLHGLRVSELTSLMLEDYDPLSKKLSIKRLKGGFSTCHPLLLEEDAVLQLWLIQRKLNSGSHLPWLFLTRQGGKMTRQRFYQILRKYGHVAGLPLSIHPHMLRHSCGYSLAERGIDTRLIQDYLGHRNIRHTVLYTASNAQRFKNIWSDKNNVKTIFTLTSCF</sequence>
<dbReference type="EMBL" id="FMBC01000118">
    <property type="protein sequence ID" value="SCC70153.1"/>
    <property type="molecule type" value="Genomic_DNA"/>
</dbReference>
<evidence type="ECO:0000256" key="1">
    <source>
        <dbReference type="ARBA" id="ARBA00008857"/>
    </source>
</evidence>
<keyword evidence="6" id="KW-0233">DNA recombination</keyword>
<accession>A0A1C4GQK8</accession>
<dbReference type="GO" id="GO:0003677">
    <property type="term" value="F:DNA binding"/>
    <property type="evidence" value="ECO:0007669"/>
    <property type="project" value="InterPro"/>
</dbReference>
<dbReference type="InterPro" id="IPR013762">
    <property type="entry name" value="Integrase-like_cat_sf"/>
</dbReference>
<dbReference type="InterPro" id="IPR002104">
    <property type="entry name" value="Integrase_catalytic"/>
</dbReference>
<dbReference type="InterPro" id="IPR050090">
    <property type="entry name" value="Tyrosine_recombinase_XerCD"/>
</dbReference>
<dbReference type="PROSITE" id="PS51898">
    <property type="entry name" value="TYR_RECOMBINASE"/>
    <property type="match status" value="1"/>
</dbReference>
<dbReference type="SUPFAM" id="SSF56349">
    <property type="entry name" value="DNA breaking-rejoining enzymes"/>
    <property type="match status" value="1"/>
</dbReference>
<keyword evidence="3" id="KW-0229">DNA integration</keyword>
<comment type="similarity">
    <text evidence="1">Belongs to the 'phage' integrase family.</text>
</comment>
<name>A0A1C4GQK8_9ENTR</name>
<dbReference type="PANTHER" id="PTHR30349:SF62">
    <property type="entry name" value="TYPE 1 FIMBRIAE REGULATORY PROTEIN FIMB-RELATED"/>
    <property type="match status" value="1"/>
</dbReference>
<evidence type="ECO:0000256" key="4">
    <source>
        <dbReference type="ARBA" id="ARBA00023015"/>
    </source>
</evidence>
<evidence type="ECO:0000256" key="5">
    <source>
        <dbReference type="ARBA" id="ARBA00023163"/>
    </source>
</evidence>
<dbReference type="RefSeq" id="WP_090139105.1">
    <property type="nucleotide sequence ID" value="NZ_FMBC01000118.1"/>
</dbReference>
<dbReference type="GO" id="GO:0015074">
    <property type="term" value="P:DNA integration"/>
    <property type="evidence" value="ECO:0007669"/>
    <property type="project" value="UniProtKB-KW"/>
</dbReference>
<dbReference type="Proteomes" id="UP000198515">
    <property type="component" value="Unassembled WGS sequence"/>
</dbReference>
<dbReference type="PANTHER" id="PTHR30349">
    <property type="entry name" value="PHAGE INTEGRASE-RELATED"/>
    <property type="match status" value="1"/>
</dbReference>
<evidence type="ECO:0000259" key="7">
    <source>
        <dbReference type="PROSITE" id="PS51898"/>
    </source>
</evidence>
<dbReference type="AlphaFoldDB" id="A0A1C4GQK8"/>
<gene>
    <name evidence="8" type="ORF">GA0061070_11181</name>
</gene>
<organism evidence="8 9">
    <name type="scientific">Kosakonia oryziphila</name>
    <dbReference type="NCBI Taxonomy" id="1005667"/>
    <lineage>
        <taxon>Bacteria</taxon>
        <taxon>Pseudomonadati</taxon>
        <taxon>Pseudomonadota</taxon>
        <taxon>Gammaproteobacteria</taxon>
        <taxon>Enterobacterales</taxon>
        <taxon>Enterobacteriaceae</taxon>
        <taxon>Kosakonia</taxon>
    </lineage>
</organism>
<dbReference type="GO" id="GO:0006310">
    <property type="term" value="P:DNA recombination"/>
    <property type="evidence" value="ECO:0007669"/>
    <property type="project" value="UniProtKB-KW"/>
</dbReference>
<evidence type="ECO:0000313" key="9">
    <source>
        <dbReference type="Proteomes" id="UP000198515"/>
    </source>
</evidence>
<dbReference type="Gene3D" id="1.10.443.10">
    <property type="entry name" value="Intergrase catalytic core"/>
    <property type="match status" value="1"/>
</dbReference>
<reference evidence="9" key="1">
    <citation type="submission" date="2016-08" db="EMBL/GenBank/DDBJ databases">
        <authorList>
            <person name="Varghese N."/>
            <person name="Submissions Spin"/>
        </authorList>
    </citation>
    <scope>NUCLEOTIDE SEQUENCE [LARGE SCALE GENOMIC DNA]</scope>
    <source>
        <strain evidence="9">REICA_142</strain>
    </source>
</reference>
<keyword evidence="9" id="KW-1185">Reference proteome</keyword>
<keyword evidence="4" id="KW-0805">Transcription regulation</keyword>
<dbReference type="OrthoDB" id="9801717at2"/>
<keyword evidence="2" id="KW-1029">Fimbrium biogenesis</keyword>
<dbReference type="InterPro" id="IPR011010">
    <property type="entry name" value="DNA_brk_join_enz"/>
</dbReference>